<dbReference type="OrthoDB" id="423617at2759"/>
<keyword evidence="1" id="KW-0472">Membrane</keyword>
<reference evidence="2" key="1">
    <citation type="submission" date="2021-02" db="EMBL/GenBank/DDBJ databases">
        <authorList>
            <person name="Dougan E. K."/>
            <person name="Rhodes N."/>
            <person name="Thang M."/>
            <person name="Chan C."/>
        </authorList>
    </citation>
    <scope>NUCLEOTIDE SEQUENCE</scope>
</reference>
<evidence type="ECO:0000313" key="3">
    <source>
        <dbReference type="Proteomes" id="UP000649617"/>
    </source>
</evidence>
<protein>
    <submittedName>
        <fullName evidence="2">Uncharacterized protein</fullName>
    </submittedName>
</protein>
<name>A0A812JLZ8_SYMPI</name>
<dbReference type="AlphaFoldDB" id="A0A812JLZ8"/>
<comment type="caution">
    <text evidence="2">The sequence shown here is derived from an EMBL/GenBank/DDBJ whole genome shotgun (WGS) entry which is preliminary data.</text>
</comment>
<dbReference type="EMBL" id="CAJNIZ010002338">
    <property type="protein sequence ID" value="CAE7209536.1"/>
    <property type="molecule type" value="Genomic_DNA"/>
</dbReference>
<proteinExistence type="predicted"/>
<organism evidence="2 3">
    <name type="scientific">Symbiodinium pilosum</name>
    <name type="common">Dinoflagellate</name>
    <dbReference type="NCBI Taxonomy" id="2952"/>
    <lineage>
        <taxon>Eukaryota</taxon>
        <taxon>Sar</taxon>
        <taxon>Alveolata</taxon>
        <taxon>Dinophyceae</taxon>
        <taxon>Suessiales</taxon>
        <taxon>Symbiodiniaceae</taxon>
        <taxon>Symbiodinium</taxon>
    </lineage>
</organism>
<keyword evidence="1" id="KW-1133">Transmembrane helix</keyword>
<gene>
    <name evidence="2" type="ORF">SPIL2461_LOCUS2213</name>
</gene>
<feature type="non-terminal residue" evidence="2">
    <location>
        <position position="1"/>
    </location>
</feature>
<accession>A0A812JLZ8</accession>
<evidence type="ECO:0000313" key="2">
    <source>
        <dbReference type="EMBL" id="CAE7209536.1"/>
    </source>
</evidence>
<evidence type="ECO:0000256" key="1">
    <source>
        <dbReference type="SAM" id="Phobius"/>
    </source>
</evidence>
<feature type="transmembrane region" description="Helical" evidence="1">
    <location>
        <begin position="68"/>
        <end position="87"/>
    </location>
</feature>
<keyword evidence="1" id="KW-0812">Transmembrane</keyword>
<dbReference type="Proteomes" id="UP000649617">
    <property type="component" value="Unassembled WGS sequence"/>
</dbReference>
<feature type="transmembrane region" description="Helical" evidence="1">
    <location>
        <begin position="156"/>
        <end position="184"/>
    </location>
</feature>
<feature type="transmembrane region" description="Helical" evidence="1">
    <location>
        <begin position="99"/>
        <end position="123"/>
    </location>
</feature>
<sequence>IVNTVGCISLARLTCGEPTQLDVLASVPLAFNPITNVLLKRIILRMSEIHAGREQTKNMRRTTHAESITGVMFVILAVVVVLLALLGSDLWADATFPRVVVAAGTLAIVFLVVLDGVFSWSAYTSLRSVVRSVEMAMPMQDPGKLSTALSVAKTNLYLVVLAVVGTSLFYGMFVGAGVAFLLFYRTGLTLGESGDAPDTASDPTTTGIVPLMIWCLDSVFNDVCAVYLGCGPTQAALDLVTQASHADALGIPVADTVGQVLGAPGVGEVTKGQAGAVGKPVAAVSGEVLGTPAQESNSRPVATVEA</sequence>
<keyword evidence="3" id="KW-1185">Reference proteome</keyword>